<proteinExistence type="predicted"/>
<dbReference type="Proteomes" id="UP000280707">
    <property type="component" value="Chromosome"/>
</dbReference>
<organism evidence="1 2">
    <name type="scientific">Corynebacterium segmentosum</name>
    <dbReference type="NCBI Taxonomy" id="43990"/>
    <lineage>
        <taxon>Bacteria</taxon>
        <taxon>Bacillati</taxon>
        <taxon>Actinomycetota</taxon>
        <taxon>Actinomycetes</taxon>
        <taxon>Mycobacteriales</taxon>
        <taxon>Corynebacteriaceae</taxon>
        <taxon>Corynebacterium</taxon>
    </lineage>
</organism>
<evidence type="ECO:0008006" key="3">
    <source>
        <dbReference type="Google" id="ProtNLM"/>
    </source>
</evidence>
<reference evidence="1 2" key="1">
    <citation type="submission" date="2018-12" db="EMBL/GenBank/DDBJ databases">
        <authorList>
            <consortium name="Pathogen Informatics"/>
        </authorList>
    </citation>
    <scope>NUCLEOTIDE SEQUENCE [LARGE SCALE GENOMIC DNA]</scope>
    <source>
        <strain evidence="1 2">NCTC934</strain>
    </source>
</reference>
<dbReference type="EMBL" id="LR134408">
    <property type="protein sequence ID" value="VEH72779.1"/>
    <property type="molecule type" value="Genomic_DNA"/>
</dbReference>
<accession>A0ABY6TET7</accession>
<gene>
    <name evidence="1" type="ORF">NCTC934_01057</name>
</gene>
<sequence>MHNAQCSLRGSLGVLFAVWRTHPPPLALTGPQPAPVLAEFVSAKGGLRLKQTLSDASPLTHLTPSFAMLIAAQGEPFKRRLINFSWPLEMQEENGKRKRLRAVKLAAKIWHFHETPHHPEPPTC</sequence>
<name>A0ABY6TET7_9CORY</name>
<protein>
    <recommendedName>
        <fullName evidence="3">Secreted protein</fullName>
    </recommendedName>
</protein>
<keyword evidence="2" id="KW-1185">Reference proteome</keyword>
<evidence type="ECO:0000313" key="2">
    <source>
        <dbReference type="Proteomes" id="UP000280707"/>
    </source>
</evidence>
<evidence type="ECO:0000313" key="1">
    <source>
        <dbReference type="EMBL" id="VEH72779.1"/>
    </source>
</evidence>